<dbReference type="Gene3D" id="1.10.1740.10">
    <property type="match status" value="1"/>
</dbReference>
<dbReference type="SUPFAM" id="SSF88659">
    <property type="entry name" value="Sigma3 and sigma4 domains of RNA polymerase sigma factors"/>
    <property type="match status" value="1"/>
</dbReference>
<dbReference type="PANTHER" id="PTHR43133">
    <property type="entry name" value="RNA POLYMERASE ECF-TYPE SIGMA FACTO"/>
    <property type="match status" value="1"/>
</dbReference>
<evidence type="ECO:0000256" key="1">
    <source>
        <dbReference type="ARBA" id="ARBA00010641"/>
    </source>
</evidence>
<keyword evidence="8" id="KW-1185">Reference proteome</keyword>
<evidence type="ECO:0000259" key="5">
    <source>
        <dbReference type="Pfam" id="PF04542"/>
    </source>
</evidence>
<sequence>MRSLEEIIDSYGAGIARLAASYEADPMLQEDLTQDILLAIHRALPSLRAIDRLGPFVFRIAHNRGVEHVMKEMRIKRQRAVEIDPEPDTGGPERHVMAGDSSQRVHRAIRRLPLPYRQVITLLLEDLSYAEIGETLGISASNVGVRVNRAKAQLKAMLDG</sequence>
<dbReference type="NCBIfam" id="TIGR02937">
    <property type="entry name" value="sigma70-ECF"/>
    <property type="match status" value="1"/>
</dbReference>
<dbReference type="SUPFAM" id="SSF88946">
    <property type="entry name" value="Sigma2 domain of RNA polymerase sigma factors"/>
    <property type="match status" value="1"/>
</dbReference>
<keyword evidence="4" id="KW-0804">Transcription</keyword>
<dbReference type="RefSeq" id="WP_222992393.1">
    <property type="nucleotide sequence ID" value="NZ_JAINVV010000011.1"/>
</dbReference>
<feature type="domain" description="RNA polymerase sigma factor 70 region 4 type 2" evidence="6">
    <location>
        <begin position="103"/>
        <end position="154"/>
    </location>
</feature>
<dbReference type="InterPro" id="IPR039425">
    <property type="entry name" value="RNA_pol_sigma-70-like"/>
</dbReference>
<dbReference type="InterPro" id="IPR013249">
    <property type="entry name" value="RNA_pol_sigma70_r4_t2"/>
</dbReference>
<dbReference type="InterPro" id="IPR007627">
    <property type="entry name" value="RNA_pol_sigma70_r2"/>
</dbReference>
<dbReference type="InterPro" id="IPR013324">
    <property type="entry name" value="RNA_pol_sigma_r3/r4-like"/>
</dbReference>
<comment type="caution">
    <text evidence="7">The sequence shown here is derived from an EMBL/GenBank/DDBJ whole genome shotgun (WGS) entry which is preliminary data.</text>
</comment>
<evidence type="ECO:0000256" key="3">
    <source>
        <dbReference type="ARBA" id="ARBA00023082"/>
    </source>
</evidence>
<comment type="similarity">
    <text evidence="1">Belongs to the sigma-70 factor family. ECF subfamily.</text>
</comment>
<dbReference type="CDD" id="cd06171">
    <property type="entry name" value="Sigma70_r4"/>
    <property type="match status" value="1"/>
</dbReference>
<dbReference type="Pfam" id="PF08281">
    <property type="entry name" value="Sigma70_r4_2"/>
    <property type="match status" value="1"/>
</dbReference>
<protein>
    <submittedName>
        <fullName evidence="7">Sigma-70 family RNA polymerase sigma factor</fullName>
    </submittedName>
</protein>
<dbReference type="InterPro" id="IPR036388">
    <property type="entry name" value="WH-like_DNA-bd_sf"/>
</dbReference>
<evidence type="ECO:0000313" key="8">
    <source>
        <dbReference type="Proteomes" id="UP000706039"/>
    </source>
</evidence>
<evidence type="ECO:0000259" key="6">
    <source>
        <dbReference type="Pfam" id="PF08281"/>
    </source>
</evidence>
<dbReference type="Pfam" id="PF04542">
    <property type="entry name" value="Sigma70_r2"/>
    <property type="match status" value="1"/>
</dbReference>
<dbReference type="EMBL" id="JAINVV010000011">
    <property type="protein sequence ID" value="MBY8825301.1"/>
    <property type="molecule type" value="Genomic_DNA"/>
</dbReference>
<reference evidence="7 8" key="1">
    <citation type="submission" date="2021-08" db="EMBL/GenBank/DDBJ databases">
        <authorList>
            <person name="Tuo L."/>
        </authorList>
    </citation>
    <scope>NUCLEOTIDE SEQUENCE [LARGE SCALE GENOMIC DNA]</scope>
    <source>
        <strain evidence="7 8">JCM 31229</strain>
    </source>
</reference>
<gene>
    <name evidence="7" type="ORF">K7G82_23560</name>
</gene>
<dbReference type="Gene3D" id="1.10.10.10">
    <property type="entry name" value="Winged helix-like DNA-binding domain superfamily/Winged helix DNA-binding domain"/>
    <property type="match status" value="1"/>
</dbReference>
<name>A0ABS7PVX9_9SPHN</name>
<dbReference type="InterPro" id="IPR013325">
    <property type="entry name" value="RNA_pol_sigma_r2"/>
</dbReference>
<organism evidence="7 8">
    <name type="scientific">Sphingomonas colocasiae</name>
    <dbReference type="NCBI Taxonomy" id="1848973"/>
    <lineage>
        <taxon>Bacteria</taxon>
        <taxon>Pseudomonadati</taxon>
        <taxon>Pseudomonadota</taxon>
        <taxon>Alphaproteobacteria</taxon>
        <taxon>Sphingomonadales</taxon>
        <taxon>Sphingomonadaceae</taxon>
        <taxon>Sphingomonas</taxon>
    </lineage>
</organism>
<dbReference type="Proteomes" id="UP000706039">
    <property type="component" value="Unassembled WGS sequence"/>
</dbReference>
<feature type="domain" description="RNA polymerase sigma-70 region 2" evidence="5">
    <location>
        <begin position="8"/>
        <end position="74"/>
    </location>
</feature>
<dbReference type="PANTHER" id="PTHR43133:SF45">
    <property type="entry name" value="RNA POLYMERASE ECF-TYPE SIGMA FACTOR"/>
    <property type="match status" value="1"/>
</dbReference>
<proteinExistence type="inferred from homology"/>
<evidence type="ECO:0000313" key="7">
    <source>
        <dbReference type="EMBL" id="MBY8825301.1"/>
    </source>
</evidence>
<keyword evidence="3" id="KW-0731">Sigma factor</keyword>
<evidence type="ECO:0000256" key="4">
    <source>
        <dbReference type="ARBA" id="ARBA00023163"/>
    </source>
</evidence>
<accession>A0ABS7PVX9</accession>
<keyword evidence="2" id="KW-0805">Transcription regulation</keyword>
<dbReference type="InterPro" id="IPR014284">
    <property type="entry name" value="RNA_pol_sigma-70_dom"/>
</dbReference>
<evidence type="ECO:0000256" key="2">
    <source>
        <dbReference type="ARBA" id="ARBA00023015"/>
    </source>
</evidence>